<feature type="compositionally biased region" description="Polar residues" evidence="1">
    <location>
        <begin position="299"/>
        <end position="309"/>
    </location>
</feature>
<gene>
    <name evidence="2" type="ORF">HDK90DRAFT_200623</name>
</gene>
<dbReference type="Proteomes" id="UP001492380">
    <property type="component" value="Unassembled WGS sequence"/>
</dbReference>
<comment type="caution">
    <text evidence="2">The sequence shown here is derived from an EMBL/GenBank/DDBJ whole genome shotgun (WGS) entry which is preliminary data.</text>
</comment>
<reference evidence="2 3" key="1">
    <citation type="submission" date="2024-04" db="EMBL/GenBank/DDBJ databases">
        <title>Phyllosticta paracitricarpa is synonymous to the EU quarantine fungus P. citricarpa based on phylogenomic analyses.</title>
        <authorList>
            <consortium name="Lawrence Berkeley National Laboratory"/>
            <person name="Van Ingen-Buijs V.A."/>
            <person name="Van Westerhoven A.C."/>
            <person name="Haridas S."/>
            <person name="Skiadas P."/>
            <person name="Martin F."/>
            <person name="Groenewald J.Z."/>
            <person name="Crous P.W."/>
            <person name="Seidl M.F."/>
        </authorList>
    </citation>
    <scope>NUCLEOTIDE SEQUENCE [LARGE SCALE GENOMIC DNA]</scope>
    <source>
        <strain evidence="2 3">CBS 123374</strain>
    </source>
</reference>
<dbReference type="EMBL" id="JBBWRZ010000004">
    <property type="protein sequence ID" value="KAK8237686.1"/>
    <property type="molecule type" value="Genomic_DNA"/>
</dbReference>
<evidence type="ECO:0000313" key="2">
    <source>
        <dbReference type="EMBL" id="KAK8237686.1"/>
    </source>
</evidence>
<proteinExistence type="predicted"/>
<feature type="compositionally biased region" description="Polar residues" evidence="1">
    <location>
        <begin position="275"/>
        <end position="287"/>
    </location>
</feature>
<feature type="region of interest" description="Disordered" evidence="1">
    <location>
        <begin position="1"/>
        <end position="43"/>
    </location>
</feature>
<feature type="compositionally biased region" description="Basic and acidic residues" evidence="1">
    <location>
        <begin position="123"/>
        <end position="133"/>
    </location>
</feature>
<sequence>MAYVPPALRKKQQAAESTADGAVQDVSVKTPPRTRGFPRDSLPRADDVYEHFWPLDSAVQTAGGTSTTKSTLHSSAAEPDILRYVVLYYEANPRWASDKIIFAKTNIHLLPGAPKQSSAVVEEEQKSSTENTERIQGNGQESTRDRSSSGQDTAPQVRPPTIAATESSDKPNPGAIAVFEQIGSHGGGMKFIGYHKLANVQFLEPRSADLVRMLEQKWSRPDKYGHVRQVRRDSDKWQESLGYRWAVIKLEEDEEANKKLAPPDIKINAEREINPNRNKGRTPQKSVNDMLREMRLGNNEAQDGEATTASDDKPA</sequence>
<keyword evidence="3" id="KW-1185">Reference proteome</keyword>
<organism evidence="2 3">
    <name type="scientific">Phyllosticta capitalensis</name>
    <dbReference type="NCBI Taxonomy" id="121624"/>
    <lineage>
        <taxon>Eukaryota</taxon>
        <taxon>Fungi</taxon>
        <taxon>Dikarya</taxon>
        <taxon>Ascomycota</taxon>
        <taxon>Pezizomycotina</taxon>
        <taxon>Dothideomycetes</taxon>
        <taxon>Dothideomycetes incertae sedis</taxon>
        <taxon>Botryosphaeriales</taxon>
        <taxon>Phyllostictaceae</taxon>
        <taxon>Phyllosticta</taxon>
    </lineage>
</organism>
<protein>
    <submittedName>
        <fullName evidence="2">Uncharacterized protein</fullName>
    </submittedName>
</protein>
<name>A0ABR1YRS0_9PEZI</name>
<evidence type="ECO:0000313" key="3">
    <source>
        <dbReference type="Proteomes" id="UP001492380"/>
    </source>
</evidence>
<feature type="region of interest" description="Disordered" evidence="1">
    <location>
        <begin position="269"/>
        <end position="315"/>
    </location>
</feature>
<feature type="region of interest" description="Disordered" evidence="1">
    <location>
        <begin position="114"/>
        <end position="174"/>
    </location>
</feature>
<accession>A0ABR1YRS0</accession>
<evidence type="ECO:0000256" key="1">
    <source>
        <dbReference type="SAM" id="MobiDB-lite"/>
    </source>
</evidence>